<dbReference type="Proteomes" id="UP000187209">
    <property type="component" value="Unassembled WGS sequence"/>
</dbReference>
<protein>
    <submittedName>
        <fullName evidence="4">Uncharacterized protein</fullName>
    </submittedName>
</protein>
<dbReference type="Gene3D" id="2.130.10.10">
    <property type="entry name" value="YVTN repeat-like/Quinoprotein amine dehydrogenase"/>
    <property type="match status" value="1"/>
</dbReference>
<proteinExistence type="predicted"/>
<name>A0A1R2B7N8_9CILI</name>
<comment type="caution">
    <text evidence="4">The sequence shown here is derived from an EMBL/GenBank/DDBJ whole genome shotgun (WGS) entry which is preliminary data.</text>
</comment>
<dbReference type="PROSITE" id="PS50294">
    <property type="entry name" value="WD_REPEATS_REGION"/>
    <property type="match status" value="1"/>
</dbReference>
<reference evidence="4 5" key="1">
    <citation type="submission" date="2016-11" db="EMBL/GenBank/DDBJ databases">
        <title>The macronuclear genome of Stentor coeruleus: a giant cell with tiny introns.</title>
        <authorList>
            <person name="Slabodnick M."/>
            <person name="Ruby J.G."/>
            <person name="Reiff S.B."/>
            <person name="Swart E.C."/>
            <person name="Gosai S."/>
            <person name="Prabakaran S."/>
            <person name="Witkowska E."/>
            <person name="Larue G.E."/>
            <person name="Fisher S."/>
            <person name="Freeman R.M."/>
            <person name="Gunawardena J."/>
            <person name="Chu W."/>
            <person name="Stover N.A."/>
            <person name="Gregory B.D."/>
            <person name="Nowacki M."/>
            <person name="Derisi J."/>
            <person name="Roy S.W."/>
            <person name="Marshall W.F."/>
            <person name="Sood P."/>
        </authorList>
    </citation>
    <scope>NUCLEOTIDE SEQUENCE [LARGE SCALE GENOMIC DNA]</scope>
    <source>
        <strain evidence="4">WM001</strain>
    </source>
</reference>
<dbReference type="Pfam" id="PF00400">
    <property type="entry name" value="WD40"/>
    <property type="match status" value="3"/>
</dbReference>
<organism evidence="4 5">
    <name type="scientific">Stentor coeruleus</name>
    <dbReference type="NCBI Taxonomy" id="5963"/>
    <lineage>
        <taxon>Eukaryota</taxon>
        <taxon>Sar</taxon>
        <taxon>Alveolata</taxon>
        <taxon>Ciliophora</taxon>
        <taxon>Postciliodesmatophora</taxon>
        <taxon>Heterotrichea</taxon>
        <taxon>Heterotrichida</taxon>
        <taxon>Stentoridae</taxon>
        <taxon>Stentor</taxon>
    </lineage>
</organism>
<dbReference type="AlphaFoldDB" id="A0A1R2B7N8"/>
<evidence type="ECO:0000256" key="2">
    <source>
        <dbReference type="ARBA" id="ARBA00022737"/>
    </source>
</evidence>
<evidence type="ECO:0000256" key="1">
    <source>
        <dbReference type="ARBA" id="ARBA00022574"/>
    </source>
</evidence>
<dbReference type="InterPro" id="IPR015943">
    <property type="entry name" value="WD40/YVTN_repeat-like_dom_sf"/>
</dbReference>
<evidence type="ECO:0000313" key="4">
    <source>
        <dbReference type="EMBL" id="OMJ72675.1"/>
    </source>
</evidence>
<evidence type="ECO:0000256" key="3">
    <source>
        <dbReference type="PROSITE-ProRule" id="PRU00221"/>
    </source>
</evidence>
<dbReference type="InterPro" id="IPR040324">
    <property type="entry name" value="WDR44/Dgr2"/>
</dbReference>
<dbReference type="SUPFAM" id="SSF50978">
    <property type="entry name" value="WD40 repeat-like"/>
    <property type="match status" value="1"/>
</dbReference>
<evidence type="ECO:0000313" key="5">
    <source>
        <dbReference type="Proteomes" id="UP000187209"/>
    </source>
</evidence>
<keyword evidence="2" id="KW-0677">Repeat</keyword>
<dbReference type="EMBL" id="MPUH01000881">
    <property type="protein sequence ID" value="OMJ72675.1"/>
    <property type="molecule type" value="Genomic_DNA"/>
</dbReference>
<gene>
    <name evidence="4" type="ORF">SteCoe_28808</name>
</gene>
<keyword evidence="1 3" id="KW-0853">WD repeat</keyword>
<accession>A0A1R2B7N8</accession>
<dbReference type="InterPro" id="IPR001680">
    <property type="entry name" value="WD40_rpt"/>
</dbReference>
<dbReference type="PROSITE" id="PS50082">
    <property type="entry name" value="WD_REPEATS_2"/>
    <property type="match status" value="1"/>
</dbReference>
<dbReference type="InterPro" id="IPR036322">
    <property type="entry name" value="WD40_repeat_dom_sf"/>
</dbReference>
<feature type="repeat" description="WD" evidence="3">
    <location>
        <begin position="142"/>
        <end position="182"/>
    </location>
</feature>
<dbReference type="PANTHER" id="PTHR14221:SF0">
    <property type="entry name" value="WD REPEAT-CONTAINING PROTEIN 44"/>
    <property type="match status" value="1"/>
</dbReference>
<dbReference type="PANTHER" id="PTHR14221">
    <property type="entry name" value="WD REPEAT DOMAIN 44"/>
    <property type="match status" value="1"/>
</dbReference>
<sequence length="418" mass="48703">MEEEEEEFFDAESSFHECNTIENQKSLESGELKILELKNSHHVSSKVYQTSLFNRSREPMTPVKAITMNFKYQSKKKAPLYDSIRFLQDIDLIEKQEFSQWILKFSPDSNYLSISGTGREIYIYNLNKKSILFMSPSPEKILHGHQGGVTSLSWSRDCKLLSSAMDGSVFMWDPTKEEYLKHFPHPESVTSCKFFRFDSNHFVTVCKDKLMRVYDKENPKPLGFYQLSMNSNCIDFDMDSNYLAVGLGKGEISLYSVKENFNLRFYNNIICRNRRGMFSNGRRVTGLSFITKDWLLVSTHDSRIRIIVYKTGETISKFKGHRNLTAGISADYYFDRNCILSGSEDGRVYLWFLDKSLKKNSKFESFEVRNRRSTEYAVFAPIKIEDEVRYRFLDGEISHVVFTVGSKDTLKIFLILNK</sequence>
<dbReference type="OrthoDB" id="348505at2759"/>
<dbReference type="SMART" id="SM00320">
    <property type="entry name" value="WD40"/>
    <property type="match status" value="6"/>
</dbReference>
<keyword evidence="5" id="KW-1185">Reference proteome</keyword>